<sequence length="1651" mass="182301">MPPARTTRERSAHPNPVSRRAEERHYAVPIDDEPMRAKENAEVVWERGLAAEHPDNALLERWYKASLARYTRVWGKFEPDNLDAAYLARRQEGIDELLRQRPAVAAAVTVFEPQVRQHFDAVRNFGARFGVIVEPDDELEERSLSKLRHALRCLDRLTAAMGGDRAAMKEHMLQTVIIHGRNPYRQNDPRRWHLDAEFRRWLRCFVREQEVDFPPTVREELKAQPTVISKLFSWVMPMVKWSRIKWRVLARGGLASWTMLLSPPTCVIRLSLHAPNSQVLSENGTTRPASPPTNFLNRAHKIAEVKKPATENTNPEENETQQSKPKVKKPATENTNPEENETQQSKPKVKKPATANANPEENETQQSKPKVKKPATANANPEENETQQSKPKVRKPATANANPEENETQQTKTKPKKTLTANAPTETTNPEENEPKPPSGKPPKATENTILEENQQDRNERQKSPGRQKAEIPPARQSLTVRLVEGVPVKVPLEVRLAAWRSRESAPPPRAPTEGPAPRAPAPAEDPAPAPAKPAAAPARELGTSAATEPLRRSKCGAPAPLKPRPYVEVPRLKDVWPSTPTLAAATTNPSVDELSVDATARLGPAGDAALTAAAVLPHRPTTSTRAEPSIDELIAHATAGNAGDAALTAAAPSPHRSTTMSDAALQEAFERSVADAVAGPAGTAWAAHFKVLVAIQLAVFPEGTPADYRVEGELQECLMAAFPELKDDASILAMLAKAVPPPPSPKALKALIATYPALAPAVAQLPQPPPPSPPPFTLPSRSDCPRDWGLETPSRDATGPRRGGLNYAAIDVEATKRRTAAATRGKQQRQPGLVTDDRGEIVVIDTRDAGSSEDDPALDSGDDGADDDYVETEADRRKKEAYAMRFDATLQTEEEADREDEEDFEATADMTDDEEGSRRKRRKKKVDKGKRKAVDSDSGKGPSKASATESAPEEESGGGHTHGPIPKDCKERVRAARENYDNALTEIATAYNRPLRTIKEVAGEVTRMPRKKIPWNIFQQWYSREGPKKKPAEMSPAEWNRQVKREFNALMAAQPEDDDDDDAPTHPLQEMLEWHEDATANELIHLKSTGKTQVAIRKYVLSFVSLAKRAHEDIGVHFFGYGIDDDGVGSVMWGGTDKYGQLRKKYLTSINGQLKDYEAMFRTLKIDDRGVQAETALLTVDLSRRMGETVRDHDRRVLNACLKHDLNTSTAIPKATGHHMEWVVPDLALKHQVRLPGPNWKSSAVVLDATVPALKRKHLPEIEPDFDGDEARQEWEEERERGINSAVRIESWTDAEKQMSLREQGDLAVLICVDGQQLQHLRDSKKYEKKLAAEETATNSSKPKREHTTAADEDSAATPQETANNPPKTKRKRKAAFDNDSAAAEGQSATEAPPHPPAPPTATPVPPVASTSRTIPVRSPQAPRHVLPPAVLKQEAQQPPWKRARTDEAANTITDAETLAKKRKLMDLIHDNHDEAAADDEDFPRSLAEPPTFTVPIPVNPTSTTTYSQLNPLDAYQSRGARGGDALRDSRGALRVAAPAGLPSRPIQPWMTSAQVMQCWTGMPGRPGVGETLCRYVRGVEQSAIFFVGRFKPRTSEDGSFEMDEQAACLMRRHMSTWMPVGPDLIALPIPRHQRYHADLIADFFSVVDE</sequence>
<feature type="region of interest" description="Disordered" evidence="1">
    <location>
        <begin position="305"/>
        <end position="565"/>
    </location>
</feature>
<feature type="compositionally biased region" description="Polar residues" evidence="1">
    <location>
        <begin position="1501"/>
        <end position="1512"/>
    </location>
</feature>
<dbReference type="Proteomes" id="UP001215598">
    <property type="component" value="Unassembled WGS sequence"/>
</dbReference>
<feature type="region of interest" description="Disordered" evidence="1">
    <location>
        <begin position="1"/>
        <end position="23"/>
    </location>
</feature>
<protein>
    <submittedName>
        <fullName evidence="2">Uncharacterized protein</fullName>
    </submittedName>
</protein>
<feature type="compositionally biased region" description="Low complexity" evidence="1">
    <location>
        <begin position="821"/>
        <end position="831"/>
    </location>
</feature>
<organism evidence="2 3">
    <name type="scientific">Mycena metata</name>
    <dbReference type="NCBI Taxonomy" id="1033252"/>
    <lineage>
        <taxon>Eukaryota</taxon>
        <taxon>Fungi</taxon>
        <taxon>Dikarya</taxon>
        <taxon>Basidiomycota</taxon>
        <taxon>Agaricomycotina</taxon>
        <taxon>Agaricomycetes</taxon>
        <taxon>Agaricomycetidae</taxon>
        <taxon>Agaricales</taxon>
        <taxon>Marasmiineae</taxon>
        <taxon>Mycenaceae</taxon>
        <taxon>Mycena</taxon>
    </lineage>
</organism>
<gene>
    <name evidence="2" type="ORF">B0H16DRAFT_1734506</name>
</gene>
<feature type="compositionally biased region" description="Polar residues" evidence="1">
    <location>
        <begin position="355"/>
        <end position="368"/>
    </location>
</feature>
<feature type="compositionally biased region" description="Basic and acidic residues" evidence="1">
    <location>
        <begin position="836"/>
        <end position="851"/>
    </location>
</feature>
<feature type="compositionally biased region" description="Acidic residues" evidence="1">
    <location>
        <begin position="893"/>
        <end position="916"/>
    </location>
</feature>
<evidence type="ECO:0000313" key="2">
    <source>
        <dbReference type="EMBL" id="KAJ7728734.1"/>
    </source>
</evidence>
<feature type="compositionally biased region" description="Basic residues" evidence="1">
    <location>
        <begin position="919"/>
        <end position="932"/>
    </location>
</feature>
<feature type="region of interest" description="Disordered" evidence="1">
    <location>
        <begin position="1491"/>
        <end position="1527"/>
    </location>
</feature>
<proteinExistence type="predicted"/>
<reference evidence="2" key="1">
    <citation type="submission" date="2023-03" db="EMBL/GenBank/DDBJ databases">
        <title>Massive genome expansion in bonnet fungi (Mycena s.s.) driven by repeated elements and novel gene families across ecological guilds.</title>
        <authorList>
            <consortium name="Lawrence Berkeley National Laboratory"/>
            <person name="Harder C.B."/>
            <person name="Miyauchi S."/>
            <person name="Viragh M."/>
            <person name="Kuo A."/>
            <person name="Thoen E."/>
            <person name="Andreopoulos B."/>
            <person name="Lu D."/>
            <person name="Skrede I."/>
            <person name="Drula E."/>
            <person name="Henrissat B."/>
            <person name="Morin E."/>
            <person name="Kohler A."/>
            <person name="Barry K."/>
            <person name="LaButti K."/>
            <person name="Morin E."/>
            <person name="Salamov A."/>
            <person name="Lipzen A."/>
            <person name="Mereny Z."/>
            <person name="Hegedus B."/>
            <person name="Baldrian P."/>
            <person name="Stursova M."/>
            <person name="Weitz H."/>
            <person name="Taylor A."/>
            <person name="Grigoriev I.V."/>
            <person name="Nagy L.G."/>
            <person name="Martin F."/>
            <person name="Kauserud H."/>
        </authorList>
    </citation>
    <scope>NUCLEOTIDE SEQUENCE</scope>
    <source>
        <strain evidence="2">CBHHK182m</strain>
    </source>
</reference>
<keyword evidence="3" id="KW-1185">Reference proteome</keyword>
<feature type="compositionally biased region" description="Pro residues" evidence="1">
    <location>
        <begin position="767"/>
        <end position="778"/>
    </location>
</feature>
<dbReference type="EMBL" id="JARKIB010000170">
    <property type="protein sequence ID" value="KAJ7728734.1"/>
    <property type="molecule type" value="Genomic_DNA"/>
</dbReference>
<evidence type="ECO:0000313" key="3">
    <source>
        <dbReference type="Proteomes" id="UP001215598"/>
    </source>
</evidence>
<evidence type="ECO:0000256" key="1">
    <source>
        <dbReference type="SAM" id="MobiDB-lite"/>
    </source>
</evidence>
<accession>A0AAD7MRH6</accession>
<feature type="compositionally biased region" description="Pro residues" evidence="1">
    <location>
        <begin position="518"/>
        <end position="532"/>
    </location>
</feature>
<feature type="compositionally biased region" description="Polar residues" evidence="1">
    <location>
        <begin position="1358"/>
        <end position="1368"/>
    </location>
</feature>
<feature type="compositionally biased region" description="Polar residues" evidence="1">
    <location>
        <begin position="377"/>
        <end position="390"/>
    </location>
</feature>
<feature type="compositionally biased region" description="Low complexity" evidence="1">
    <location>
        <begin position="408"/>
        <end position="430"/>
    </location>
</feature>
<feature type="compositionally biased region" description="Basic and acidic residues" evidence="1">
    <location>
        <begin position="1"/>
        <end position="12"/>
    </location>
</feature>
<comment type="caution">
    <text evidence="2">The sequence shown here is derived from an EMBL/GenBank/DDBJ whole genome shotgun (WGS) entry which is preliminary data.</text>
</comment>
<feature type="compositionally biased region" description="Basic and acidic residues" evidence="1">
    <location>
        <begin position="874"/>
        <end position="883"/>
    </location>
</feature>
<feature type="compositionally biased region" description="Acidic residues" evidence="1">
    <location>
        <begin position="852"/>
        <end position="873"/>
    </location>
</feature>
<feature type="region of interest" description="Disordered" evidence="1">
    <location>
        <begin position="765"/>
        <end position="968"/>
    </location>
</feature>
<name>A0AAD7MRH6_9AGAR</name>
<feature type="region of interest" description="Disordered" evidence="1">
    <location>
        <begin position="1331"/>
        <end position="1424"/>
    </location>
</feature>
<feature type="compositionally biased region" description="Pro residues" evidence="1">
    <location>
        <begin position="1394"/>
        <end position="1408"/>
    </location>
</feature>